<sequence>MNKLNKHVNELFRGVPESEKKEKIIQEVLQNLEEKVMDLMEQGKSEEDAINKAIVDFGDIEDLKEELVEPQSVHKKDMTKINLAYSIWGSILIIALFVFINFYYTPHVIWFVYPTFVVLWWPLTLYFRWLKRR</sequence>
<evidence type="ECO:0008006" key="5">
    <source>
        <dbReference type="Google" id="ProtNLM"/>
    </source>
</evidence>
<dbReference type="EMBL" id="SWBM01000002">
    <property type="protein sequence ID" value="TKC16761.1"/>
    <property type="molecule type" value="Genomic_DNA"/>
</dbReference>
<keyword evidence="2" id="KW-1133">Transmembrane helix</keyword>
<feature type="transmembrane region" description="Helical" evidence="2">
    <location>
        <begin position="110"/>
        <end position="130"/>
    </location>
</feature>
<organism evidence="3 4">
    <name type="scientific">Robertmurraya kyonggiensis</name>
    <dbReference type="NCBI Taxonomy" id="1037680"/>
    <lineage>
        <taxon>Bacteria</taxon>
        <taxon>Bacillati</taxon>
        <taxon>Bacillota</taxon>
        <taxon>Bacilli</taxon>
        <taxon>Bacillales</taxon>
        <taxon>Bacillaceae</taxon>
        <taxon>Robertmurraya</taxon>
    </lineage>
</organism>
<feature type="coiled-coil region" evidence="1">
    <location>
        <begin position="22"/>
        <end position="49"/>
    </location>
</feature>
<keyword evidence="1" id="KW-0175">Coiled coil</keyword>
<reference evidence="3 4" key="1">
    <citation type="journal article" date="2011" name="J. Microbiol.">
        <title>Bacillus kyonggiensis sp. nov., isolated from soil of a lettuce field.</title>
        <authorList>
            <person name="Dong K."/>
            <person name="Lee S."/>
        </authorList>
    </citation>
    <scope>NUCLEOTIDE SEQUENCE [LARGE SCALE GENOMIC DNA]</scope>
    <source>
        <strain evidence="3 4">NB22</strain>
    </source>
</reference>
<keyword evidence="2" id="KW-0472">Membrane</keyword>
<evidence type="ECO:0000313" key="3">
    <source>
        <dbReference type="EMBL" id="TKC16761.1"/>
    </source>
</evidence>
<keyword evidence="4" id="KW-1185">Reference proteome</keyword>
<proteinExistence type="predicted"/>
<evidence type="ECO:0000256" key="1">
    <source>
        <dbReference type="SAM" id="Coils"/>
    </source>
</evidence>
<comment type="caution">
    <text evidence="3">The sequence shown here is derived from an EMBL/GenBank/DDBJ whole genome shotgun (WGS) entry which is preliminary data.</text>
</comment>
<protein>
    <recommendedName>
        <fullName evidence="5">2TM domain-containing protein</fullName>
    </recommendedName>
</protein>
<keyword evidence="2" id="KW-0812">Transmembrane</keyword>
<dbReference type="RefSeq" id="WP_136831169.1">
    <property type="nucleotide sequence ID" value="NZ_SWBM01000002.1"/>
</dbReference>
<dbReference type="NCBIfam" id="NF038403">
    <property type="entry name" value="perm_prefix_1"/>
    <property type="match status" value="1"/>
</dbReference>
<dbReference type="AlphaFoldDB" id="A0A4U1D373"/>
<feature type="transmembrane region" description="Helical" evidence="2">
    <location>
        <begin position="83"/>
        <end position="104"/>
    </location>
</feature>
<accession>A0A4U1D373</accession>
<dbReference type="OrthoDB" id="9815852at2"/>
<name>A0A4U1D373_9BACI</name>
<evidence type="ECO:0000256" key="2">
    <source>
        <dbReference type="SAM" id="Phobius"/>
    </source>
</evidence>
<dbReference type="InterPro" id="IPR047928">
    <property type="entry name" value="Perm_prefix_1"/>
</dbReference>
<evidence type="ECO:0000313" key="4">
    <source>
        <dbReference type="Proteomes" id="UP000307756"/>
    </source>
</evidence>
<dbReference type="Proteomes" id="UP000307756">
    <property type="component" value="Unassembled WGS sequence"/>
</dbReference>
<gene>
    <name evidence="3" type="ORF">FA727_11870</name>
</gene>